<feature type="compositionally biased region" description="Polar residues" evidence="1">
    <location>
        <begin position="83"/>
        <end position="92"/>
    </location>
</feature>
<dbReference type="InParanoid" id="A0A136INH3"/>
<name>A0A136INH3_9PEZI</name>
<protein>
    <submittedName>
        <fullName evidence="2">Uncharacterized protein</fullName>
    </submittedName>
</protein>
<evidence type="ECO:0000313" key="3">
    <source>
        <dbReference type="Proteomes" id="UP000070501"/>
    </source>
</evidence>
<dbReference type="EMBL" id="KQ964268">
    <property type="protein sequence ID" value="KXJ86444.1"/>
    <property type="molecule type" value="Genomic_DNA"/>
</dbReference>
<feature type="region of interest" description="Disordered" evidence="1">
    <location>
        <begin position="69"/>
        <end position="92"/>
    </location>
</feature>
<keyword evidence="3" id="KW-1185">Reference proteome</keyword>
<reference evidence="3" key="1">
    <citation type="submission" date="2016-02" db="EMBL/GenBank/DDBJ databases">
        <title>Draft genome sequence of Microdochium bolleyi, a fungal endophyte of beachgrass.</title>
        <authorList>
            <consortium name="DOE Joint Genome Institute"/>
            <person name="David A.S."/>
            <person name="May G."/>
            <person name="Haridas S."/>
            <person name="Lim J."/>
            <person name="Wang M."/>
            <person name="Labutti K."/>
            <person name="Lipzen A."/>
            <person name="Barry K."/>
            <person name="Grigoriev I.V."/>
        </authorList>
    </citation>
    <scope>NUCLEOTIDE SEQUENCE [LARGE SCALE GENOMIC DNA]</scope>
    <source>
        <strain evidence="3">J235TASD1</strain>
    </source>
</reference>
<organism evidence="2 3">
    <name type="scientific">Microdochium bolleyi</name>
    <dbReference type="NCBI Taxonomy" id="196109"/>
    <lineage>
        <taxon>Eukaryota</taxon>
        <taxon>Fungi</taxon>
        <taxon>Dikarya</taxon>
        <taxon>Ascomycota</taxon>
        <taxon>Pezizomycotina</taxon>
        <taxon>Sordariomycetes</taxon>
        <taxon>Xylariomycetidae</taxon>
        <taxon>Xylariales</taxon>
        <taxon>Microdochiaceae</taxon>
        <taxon>Microdochium</taxon>
    </lineage>
</organism>
<accession>A0A136INH3</accession>
<proteinExistence type="predicted"/>
<dbReference type="Proteomes" id="UP000070501">
    <property type="component" value="Unassembled WGS sequence"/>
</dbReference>
<gene>
    <name evidence="2" type="ORF">Micbo1qcDRAFT_168481</name>
</gene>
<evidence type="ECO:0000256" key="1">
    <source>
        <dbReference type="SAM" id="MobiDB-lite"/>
    </source>
</evidence>
<dbReference type="AlphaFoldDB" id="A0A136INH3"/>
<evidence type="ECO:0000313" key="2">
    <source>
        <dbReference type="EMBL" id="KXJ86444.1"/>
    </source>
</evidence>
<sequence>MLQATFRGHHPGFAVTWAGPVLWTTVLLEVSFRPALNLMERVKARLSGQSGPRGWLWYTDLLGDRSDKGGMPKNTAIVGRFGTDQSTSTAQM</sequence>